<evidence type="ECO:0000313" key="12">
    <source>
        <dbReference type="EMBL" id="AMK59291.1"/>
    </source>
</evidence>
<feature type="active site" description="Proton donor/acceptor" evidence="9">
    <location>
        <position position="138"/>
    </location>
</feature>
<comment type="similarity">
    <text evidence="2">Belongs to the YkuD family.</text>
</comment>
<dbReference type="InterPro" id="IPR050979">
    <property type="entry name" value="LD-transpeptidase"/>
</dbReference>
<evidence type="ECO:0000256" key="9">
    <source>
        <dbReference type="PROSITE-ProRule" id="PRU01373"/>
    </source>
</evidence>
<reference evidence="12" key="1">
    <citation type="journal article" date="2016" name="Appl. Environ. Microbiol.">
        <title>Functional Metagenomics of a Biostimulated Petroleum-Contaminated Soil Reveals an Extraordinary Diversity of Extradiol Dioxygenases.</title>
        <authorList>
            <person name="Terron-Gonzalez L."/>
            <person name="Martin-Cabello G."/>
            <person name="Ferrer M."/>
            <person name="Santero E."/>
        </authorList>
    </citation>
    <scope>NUCLEOTIDE SEQUENCE</scope>
</reference>
<dbReference type="GO" id="GO:0016757">
    <property type="term" value="F:glycosyltransferase activity"/>
    <property type="evidence" value="ECO:0007669"/>
    <property type="project" value="UniProtKB-KW"/>
</dbReference>
<evidence type="ECO:0000256" key="1">
    <source>
        <dbReference type="ARBA" id="ARBA00004752"/>
    </source>
</evidence>
<feature type="domain" description="L,D-TPase catalytic" evidence="11">
    <location>
        <begin position="1"/>
        <end position="178"/>
    </location>
</feature>
<dbReference type="GO" id="GO:0018104">
    <property type="term" value="P:peptidoglycan-protein cross-linking"/>
    <property type="evidence" value="ECO:0007669"/>
    <property type="project" value="TreeGrafter"/>
</dbReference>
<evidence type="ECO:0000256" key="5">
    <source>
        <dbReference type="ARBA" id="ARBA00022801"/>
    </source>
</evidence>
<dbReference type="PANTHER" id="PTHR30582">
    <property type="entry name" value="L,D-TRANSPEPTIDASE"/>
    <property type="match status" value="1"/>
</dbReference>
<dbReference type="PROSITE" id="PS52029">
    <property type="entry name" value="LD_TPASE"/>
    <property type="match status" value="1"/>
</dbReference>
<evidence type="ECO:0000256" key="8">
    <source>
        <dbReference type="ARBA" id="ARBA00023316"/>
    </source>
</evidence>
<dbReference type="GO" id="GO:0071555">
    <property type="term" value="P:cell wall organization"/>
    <property type="evidence" value="ECO:0007669"/>
    <property type="project" value="UniProtKB-UniRule"/>
</dbReference>
<dbReference type="PANTHER" id="PTHR30582:SF24">
    <property type="entry name" value="L,D-TRANSPEPTIDASE ERFK_SRFK-RELATED"/>
    <property type="match status" value="1"/>
</dbReference>
<dbReference type="InterPro" id="IPR016181">
    <property type="entry name" value="Acyl_CoA_acyltransferase"/>
</dbReference>
<evidence type="ECO:0000256" key="4">
    <source>
        <dbReference type="ARBA" id="ARBA00022679"/>
    </source>
</evidence>
<proteinExistence type="inferred from homology"/>
<evidence type="ECO:0000259" key="10">
    <source>
        <dbReference type="PROSITE" id="PS51186"/>
    </source>
</evidence>
<evidence type="ECO:0000256" key="3">
    <source>
        <dbReference type="ARBA" id="ARBA00022676"/>
    </source>
</evidence>
<dbReference type="InterPro" id="IPR005490">
    <property type="entry name" value="LD_TPept_cat_dom"/>
</dbReference>
<protein>
    <submittedName>
        <fullName evidence="12">ErfK/YbiS/YcfS/YnhG</fullName>
    </submittedName>
</protein>
<sequence length="317" mass="34513">MHIRISLPQQTLALYDARGNLVAEYLVSTAKNGAGEQNGSFCTPRGKHIIRAKIGGRPAQTATARTAAKVGAGETAGCPENTVFVRRRPTGEIWTPALAAQFPNRDWILTRILWLSGTEPGKNRLGSVDTMRRYIYIHGSPDTVAMGVPGSIGCVRMRNDDIIDLYDRVPVYTPVEIVEFGLVSGSWDELGALARPVREAVFVAEQGVPLALEWDEFDALSLHVVAKDSQGEVIGTGRLLPDGHIGRLAVRADWRGRNVGSALMERLIAEAAQQKLQPLLLHAQVQALGFYEKLGFAATGGVFMEAGIPHRLMRRDA</sequence>
<evidence type="ECO:0000259" key="11">
    <source>
        <dbReference type="PROSITE" id="PS52029"/>
    </source>
</evidence>
<organism evidence="12">
    <name type="scientific">uncultured bacterium UPO50</name>
    <dbReference type="NCBI Taxonomy" id="1776975"/>
    <lineage>
        <taxon>Bacteria</taxon>
        <taxon>environmental samples</taxon>
    </lineage>
</organism>
<dbReference type="CDD" id="cd04301">
    <property type="entry name" value="NAT_SF"/>
    <property type="match status" value="1"/>
</dbReference>
<feature type="active site" description="Nucleophile" evidence="9">
    <location>
        <position position="154"/>
    </location>
</feature>
<dbReference type="AlphaFoldDB" id="A0A126SY98"/>
<name>A0A126SY98_9BACT</name>
<dbReference type="PROSITE" id="PS51186">
    <property type="entry name" value="GNAT"/>
    <property type="match status" value="1"/>
</dbReference>
<dbReference type="GO" id="GO:0005576">
    <property type="term" value="C:extracellular region"/>
    <property type="evidence" value="ECO:0007669"/>
    <property type="project" value="TreeGrafter"/>
</dbReference>
<dbReference type="Pfam" id="PF03734">
    <property type="entry name" value="YkuD"/>
    <property type="match status" value="1"/>
</dbReference>
<dbReference type="GO" id="GO:0016747">
    <property type="term" value="F:acyltransferase activity, transferring groups other than amino-acyl groups"/>
    <property type="evidence" value="ECO:0007669"/>
    <property type="project" value="InterPro"/>
</dbReference>
<keyword evidence="5" id="KW-0378">Hydrolase</keyword>
<dbReference type="Gene3D" id="2.40.440.10">
    <property type="entry name" value="L,D-transpeptidase catalytic domain-like"/>
    <property type="match status" value="1"/>
</dbReference>
<comment type="pathway">
    <text evidence="1 9">Cell wall biogenesis; peptidoglycan biosynthesis.</text>
</comment>
<evidence type="ECO:0000256" key="7">
    <source>
        <dbReference type="ARBA" id="ARBA00022984"/>
    </source>
</evidence>
<dbReference type="CDD" id="cd16913">
    <property type="entry name" value="YkuD_like"/>
    <property type="match status" value="1"/>
</dbReference>
<dbReference type="SUPFAM" id="SSF55729">
    <property type="entry name" value="Acyl-CoA N-acyltransferases (Nat)"/>
    <property type="match status" value="1"/>
</dbReference>
<keyword evidence="4" id="KW-0808">Transferase</keyword>
<dbReference type="EMBL" id="KU144978">
    <property type="protein sequence ID" value="AMK59291.1"/>
    <property type="molecule type" value="Genomic_DNA"/>
</dbReference>
<dbReference type="InterPro" id="IPR000182">
    <property type="entry name" value="GNAT_dom"/>
</dbReference>
<dbReference type="SUPFAM" id="SSF141523">
    <property type="entry name" value="L,D-transpeptidase catalytic domain-like"/>
    <property type="match status" value="1"/>
</dbReference>
<dbReference type="InterPro" id="IPR038063">
    <property type="entry name" value="Transpep_catalytic_dom"/>
</dbReference>
<dbReference type="GO" id="GO:0071972">
    <property type="term" value="F:peptidoglycan L,D-transpeptidase activity"/>
    <property type="evidence" value="ECO:0007669"/>
    <property type="project" value="TreeGrafter"/>
</dbReference>
<evidence type="ECO:0000256" key="6">
    <source>
        <dbReference type="ARBA" id="ARBA00022960"/>
    </source>
</evidence>
<feature type="domain" description="N-acetyltransferase" evidence="10">
    <location>
        <begin position="175"/>
        <end position="317"/>
    </location>
</feature>
<evidence type="ECO:0000256" key="2">
    <source>
        <dbReference type="ARBA" id="ARBA00005992"/>
    </source>
</evidence>
<dbReference type="UniPathway" id="UPA00219"/>
<dbReference type="GO" id="GO:0008360">
    <property type="term" value="P:regulation of cell shape"/>
    <property type="evidence" value="ECO:0007669"/>
    <property type="project" value="UniProtKB-UniRule"/>
</dbReference>
<dbReference type="Gene3D" id="3.40.630.30">
    <property type="match status" value="1"/>
</dbReference>
<accession>A0A126SY98</accession>
<dbReference type="Pfam" id="PF13673">
    <property type="entry name" value="Acetyltransf_10"/>
    <property type="match status" value="1"/>
</dbReference>
<keyword evidence="3" id="KW-0328">Glycosyltransferase</keyword>
<keyword evidence="6 9" id="KW-0133">Cell shape</keyword>
<keyword evidence="7 9" id="KW-0573">Peptidoglycan synthesis</keyword>
<keyword evidence="8 9" id="KW-0961">Cell wall biogenesis/degradation</keyword>